<protein>
    <recommendedName>
        <fullName evidence="2">DNA polymerase IV</fullName>
        <shortName evidence="2">Pol IV</shortName>
        <ecNumber evidence="2">2.7.7.7</ecNumber>
    </recommendedName>
</protein>
<keyword evidence="2" id="KW-0239">DNA-directed DNA polymerase</keyword>
<dbReference type="PATRIC" id="fig|1126211.3.peg.2499"/>
<comment type="subunit">
    <text evidence="2">Monomer.</text>
</comment>
<keyword evidence="2" id="KW-0460">Magnesium</keyword>
<proteinExistence type="inferred from homology"/>
<evidence type="ECO:0000259" key="3">
    <source>
        <dbReference type="PROSITE" id="PS50173"/>
    </source>
</evidence>
<feature type="active site" evidence="2">
    <location>
        <position position="136"/>
    </location>
</feature>
<dbReference type="GO" id="GO:0006281">
    <property type="term" value="P:DNA repair"/>
    <property type="evidence" value="ECO:0007669"/>
    <property type="project" value="UniProtKB-UniRule"/>
</dbReference>
<dbReference type="GO" id="GO:0042276">
    <property type="term" value="P:error-prone translesion synthesis"/>
    <property type="evidence" value="ECO:0007669"/>
    <property type="project" value="TreeGrafter"/>
</dbReference>
<feature type="binding site" evidence="2">
    <location>
        <position position="39"/>
    </location>
    <ligand>
        <name>Mg(2+)</name>
        <dbReference type="ChEBI" id="CHEBI:18420"/>
    </ligand>
</feature>
<dbReference type="AlphaFoldDB" id="I2C7C5"/>
<dbReference type="PANTHER" id="PTHR11076">
    <property type="entry name" value="DNA REPAIR POLYMERASE UMUC / TRANSFERASE FAMILY MEMBER"/>
    <property type="match status" value="1"/>
</dbReference>
<dbReference type="KEGG" id="bqy:MUS_2621"/>
<dbReference type="EMBL" id="CP003332">
    <property type="protein sequence ID" value="AFJ62549.1"/>
    <property type="molecule type" value="Genomic_DNA"/>
</dbReference>
<dbReference type="HAMAP" id="MF_01113">
    <property type="entry name" value="DNApol_IV"/>
    <property type="match status" value="1"/>
</dbReference>
<comment type="subcellular location">
    <subcellularLocation>
        <location evidence="2">Cytoplasm</location>
    </subcellularLocation>
</comment>
<dbReference type="InterPro" id="IPR001126">
    <property type="entry name" value="UmuC"/>
</dbReference>
<dbReference type="PANTHER" id="PTHR11076:SF35">
    <property type="entry name" value="DNA REPAIR PROTEIN HOMOLOG YOBH"/>
    <property type="match status" value="1"/>
</dbReference>
<keyword evidence="2 4" id="KW-0808">Transferase</keyword>
<dbReference type="HOGENOM" id="CLU_012348_5_0_9"/>
<gene>
    <name evidence="4" type="primary">yqjW</name>
    <name evidence="2" type="synonym">dinB</name>
    <name evidence="4" type="ORF">MUS_2621</name>
</gene>
<dbReference type="InterPro" id="IPR050116">
    <property type="entry name" value="DNA_polymerase-Y"/>
</dbReference>
<dbReference type="SUPFAM" id="SSF100879">
    <property type="entry name" value="Lesion bypass DNA polymerase (Y-family), little finger domain"/>
    <property type="match status" value="1"/>
</dbReference>
<dbReference type="InterPro" id="IPR043502">
    <property type="entry name" value="DNA/RNA_pol_sf"/>
</dbReference>
<comment type="cofactor">
    <cofactor evidence="2">
        <name>Mg(2+)</name>
        <dbReference type="ChEBI" id="CHEBI:18420"/>
    </cofactor>
    <text evidence="2">Binds 2 magnesium ions per subunit.</text>
</comment>
<dbReference type="GO" id="GO:0009432">
    <property type="term" value="P:SOS response"/>
    <property type="evidence" value="ECO:0007669"/>
    <property type="project" value="TreeGrafter"/>
</dbReference>
<dbReference type="InterPro" id="IPR043128">
    <property type="entry name" value="Rev_trsase/Diguanyl_cyclase"/>
</dbReference>
<dbReference type="GO" id="GO:0000287">
    <property type="term" value="F:magnesium ion binding"/>
    <property type="evidence" value="ECO:0007669"/>
    <property type="project" value="UniProtKB-UniRule"/>
</dbReference>
<dbReference type="Pfam" id="PF00817">
    <property type="entry name" value="IMS"/>
    <property type="match status" value="1"/>
</dbReference>
<feature type="binding site" evidence="2">
    <location>
        <position position="135"/>
    </location>
    <ligand>
        <name>Mg(2+)</name>
        <dbReference type="ChEBI" id="CHEBI:18420"/>
    </ligand>
</feature>
<comment type="function">
    <text evidence="2">Poorly processive, error-prone DNA polymerase involved in untargeted mutagenesis. Copies undamaged DNA at stalled replication forks, which arise in vivo from mismatched or misaligned primer ends. These misaligned primers can be extended by PolIV. Exhibits no 3'-5' exonuclease (proofreading) activity. May be involved in translesional synthesis, in conjunction with the beta clamp from PolIII.</text>
</comment>
<sequence length="439" mass="49418">MPSSRGMIYQYKRDHCSGTMKNRTNVPGGFFMADILLVDMQSFYASVEKAEAPHLKNRPVIVSGDPERRSGVVLAACPLAKRYGVKNAERLWEAQAKCPDAVIVRPRMQRYIDVSVMITELFERYTDLVEPYSIDEQFLDVTGSRRLFGDPFTIAKSIQQAIMREFGIYARVGIGPNKALAKMACDHFAKKNASGIHRLDMSNIRQDLWPLPVGKLFGIGKRMEHHLRRMGISTIGGLAGHPAELLKKRWGINGELLQRTARGIDPSPVTVNTHSRQKAIGHNMTLPRDYSRFEDIKVVLLELSEEVARRARFKQYIGHTVSVSIRGADFEFPSGFHRQRKLVSPTNFGMDIFKSAVKLFKEHWNGEPVRSAGVSLSQLEPCDYVQLSLFDAQEKKISLGKVLDDIHERYGPASLLHAASLTEAGQAFHRAEKIGGHYK</sequence>
<name>I2C7C5_BACAY</name>
<keyword evidence="2" id="KW-0963">Cytoplasm</keyword>
<dbReference type="Gene3D" id="3.40.1170.60">
    <property type="match status" value="1"/>
</dbReference>
<evidence type="ECO:0000313" key="5">
    <source>
        <dbReference type="Proteomes" id="UP000002878"/>
    </source>
</evidence>
<dbReference type="GO" id="GO:0003887">
    <property type="term" value="F:DNA-directed DNA polymerase activity"/>
    <property type="evidence" value="ECO:0007669"/>
    <property type="project" value="UniProtKB-UniRule"/>
</dbReference>
<comment type="similarity">
    <text evidence="1 2">Belongs to the DNA polymerase type-Y family.</text>
</comment>
<dbReference type="GO" id="GO:0003684">
    <property type="term" value="F:damaged DNA binding"/>
    <property type="evidence" value="ECO:0007669"/>
    <property type="project" value="InterPro"/>
</dbReference>
<dbReference type="Gene3D" id="1.10.150.20">
    <property type="entry name" value="5' to 3' exonuclease, C-terminal subdomain"/>
    <property type="match status" value="1"/>
</dbReference>
<keyword evidence="2" id="KW-0515">Mutator protein</keyword>
<dbReference type="InterPro" id="IPR017961">
    <property type="entry name" value="DNA_pol_Y-fam_little_finger"/>
</dbReference>
<dbReference type="GO" id="GO:0005829">
    <property type="term" value="C:cytosol"/>
    <property type="evidence" value="ECO:0007669"/>
    <property type="project" value="TreeGrafter"/>
</dbReference>
<accession>I2C7C5</accession>
<dbReference type="InterPro" id="IPR022880">
    <property type="entry name" value="DNApol_IV"/>
</dbReference>
<dbReference type="GO" id="GO:0006261">
    <property type="term" value="P:DNA-templated DNA replication"/>
    <property type="evidence" value="ECO:0007669"/>
    <property type="project" value="UniProtKB-UniRule"/>
</dbReference>
<feature type="site" description="Substrate discrimination" evidence="2">
    <location>
        <position position="44"/>
    </location>
</feature>
<dbReference type="Gene3D" id="3.30.70.270">
    <property type="match status" value="1"/>
</dbReference>
<dbReference type="EC" id="2.7.7.7" evidence="2"/>
<reference evidence="4 5" key="1">
    <citation type="journal article" date="2012" name="J. Biotechnol.">
        <title>Genome sequence of the plant growth promoting strain Bacillus amyloliquefaciens subsp. plantarum B9601-Y2 and expression of mersacidin and other secondary metabolites.</title>
        <authorList>
            <person name="He P."/>
            <person name="Hao K."/>
            <person name="Blom J."/>
            <person name="Ruckert C."/>
            <person name="Vater J."/>
            <person name="Mao Z."/>
            <person name="Wu Y."/>
            <person name="Hou M."/>
            <person name="He P."/>
            <person name="He Y."/>
            <person name="Borriss R."/>
        </authorList>
    </citation>
    <scope>NUCLEOTIDE SEQUENCE [LARGE SCALE GENOMIC DNA]</scope>
    <source>
        <strain evidence="4">Y2</strain>
    </source>
</reference>
<organism evidence="4 5">
    <name type="scientific">Bacillus amyloliquefaciens (strain Y2)</name>
    <name type="common">Bacillus amyloliquefaciens subsp. plantarum (strain B9601-Y2)</name>
    <dbReference type="NCBI Taxonomy" id="1155777"/>
    <lineage>
        <taxon>Bacteria</taxon>
        <taxon>Bacillati</taxon>
        <taxon>Bacillota</taxon>
        <taxon>Bacilli</taxon>
        <taxon>Bacillales</taxon>
        <taxon>Bacillaceae</taxon>
        <taxon>Bacillus</taxon>
        <taxon>Bacillus amyloliquefaciens group</taxon>
    </lineage>
</organism>
<dbReference type="NCBIfam" id="NF002848">
    <property type="entry name" value="PRK03103.1"/>
    <property type="match status" value="1"/>
</dbReference>
<keyword evidence="2 4" id="KW-0548">Nucleotidyltransferase</keyword>
<dbReference type="CDD" id="cd01700">
    <property type="entry name" value="PolY_Pol_V_umuC"/>
    <property type="match status" value="1"/>
</dbReference>
<dbReference type="Proteomes" id="UP000002878">
    <property type="component" value="Chromosome"/>
</dbReference>
<comment type="catalytic activity">
    <reaction evidence="2">
        <text>DNA(n) + a 2'-deoxyribonucleoside 5'-triphosphate = DNA(n+1) + diphosphate</text>
        <dbReference type="Rhea" id="RHEA:22508"/>
        <dbReference type="Rhea" id="RHEA-COMP:17339"/>
        <dbReference type="Rhea" id="RHEA-COMP:17340"/>
        <dbReference type="ChEBI" id="CHEBI:33019"/>
        <dbReference type="ChEBI" id="CHEBI:61560"/>
        <dbReference type="ChEBI" id="CHEBI:173112"/>
        <dbReference type="EC" id="2.7.7.7"/>
    </reaction>
</comment>
<keyword evidence="2" id="KW-0235">DNA replication</keyword>
<dbReference type="Pfam" id="PF11799">
    <property type="entry name" value="IMS_C"/>
    <property type="match status" value="1"/>
</dbReference>
<keyword evidence="2" id="KW-0238">DNA-binding</keyword>
<keyword evidence="2" id="KW-0234">DNA repair</keyword>
<keyword evidence="2" id="KW-0479">Metal-binding</keyword>
<evidence type="ECO:0000256" key="2">
    <source>
        <dbReference type="HAMAP-Rule" id="MF_01113"/>
    </source>
</evidence>
<evidence type="ECO:0000313" key="4">
    <source>
        <dbReference type="EMBL" id="AFJ62549.1"/>
    </source>
</evidence>
<dbReference type="SUPFAM" id="SSF56672">
    <property type="entry name" value="DNA/RNA polymerases"/>
    <property type="match status" value="1"/>
</dbReference>
<dbReference type="Gene3D" id="3.30.1490.100">
    <property type="entry name" value="DNA polymerase, Y-family, little finger domain"/>
    <property type="match status" value="1"/>
</dbReference>
<evidence type="ECO:0000256" key="1">
    <source>
        <dbReference type="ARBA" id="ARBA00010945"/>
    </source>
</evidence>
<feature type="domain" description="UmuC" evidence="3">
    <location>
        <begin position="35"/>
        <end position="220"/>
    </location>
</feature>
<dbReference type="PROSITE" id="PS50173">
    <property type="entry name" value="UMUC"/>
    <property type="match status" value="1"/>
</dbReference>
<dbReference type="InterPro" id="IPR036775">
    <property type="entry name" value="DNA_pol_Y-fam_lit_finger_sf"/>
</dbReference>
<keyword evidence="2" id="KW-0227">DNA damage</keyword>